<evidence type="ECO:0000256" key="5">
    <source>
        <dbReference type="ARBA" id="ARBA00023002"/>
    </source>
</evidence>
<comment type="cofactor">
    <cofactor evidence="1">
        <name>FMN</name>
        <dbReference type="ChEBI" id="CHEBI:58210"/>
    </cofactor>
</comment>
<dbReference type="PANTHER" id="PTHR43303">
    <property type="entry name" value="NADPH DEHYDROGENASE C23G7.10C-RELATED"/>
    <property type="match status" value="1"/>
</dbReference>
<keyword evidence="2" id="KW-0285">Flavoprotein</keyword>
<dbReference type="Pfam" id="PF00724">
    <property type="entry name" value="Oxidored_FMN"/>
    <property type="match status" value="1"/>
</dbReference>
<comment type="caution">
    <text evidence="7">The sequence shown here is derived from an EMBL/GenBank/DDBJ whole genome shotgun (WGS) entry which is preliminary data.</text>
</comment>
<dbReference type="SUPFAM" id="SSF51395">
    <property type="entry name" value="FMN-linked oxidoreductases"/>
    <property type="match status" value="1"/>
</dbReference>
<dbReference type="InterPro" id="IPR013785">
    <property type="entry name" value="Aldolase_TIM"/>
</dbReference>
<dbReference type="PANTHER" id="PTHR43303:SF4">
    <property type="entry name" value="NADPH DEHYDROGENASE C23G7.10C-RELATED"/>
    <property type="match status" value="1"/>
</dbReference>
<gene>
    <name evidence="7" type="ORF">ACIKP9_07990</name>
</gene>
<evidence type="ECO:0000313" key="8">
    <source>
        <dbReference type="Proteomes" id="UP001617669"/>
    </source>
</evidence>
<evidence type="ECO:0000256" key="4">
    <source>
        <dbReference type="ARBA" id="ARBA00022857"/>
    </source>
</evidence>
<keyword evidence="5" id="KW-0560">Oxidoreductase</keyword>
<feature type="domain" description="NADH:flavin oxidoreductase/NADH oxidase N-terminal" evidence="6">
    <location>
        <begin position="4"/>
        <end position="344"/>
    </location>
</feature>
<dbReference type="RefSeq" id="WP_400881291.1">
    <property type="nucleotide sequence ID" value="NZ_JBIWXY010000001.1"/>
</dbReference>
<dbReference type="CDD" id="cd02932">
    <property type="entry name" value="OYE_YqiM_FMN"/>
    <property type="match status" value="1"/>
</dbReference>
<evidence type="ECO:0000256" key="2">
    <source>
        <dbReference type="ARBA" id="ARBA00022630"/>
    </source>
</evidence>
<keyword evidence="4" id="KW-0521">NADP</keyword>
<keyword evidence="8" id="KW-1185">Reference proteome</keyword>
<organism evidence="7 8">
    <name type="scientific">Methylobacillus methanolivorans</name>
    <dbReference type="NCBI Taxonomy" id="1848927"/>
    <lineage>
        <taxon>Bacteria</taxon>
        <taxon>Pseudomonadati</taxon>
        <taxon>Pseudomonadota</taxon>
        <taxon>Betaproteobacteria</taxon>
        <taxon>Nitrosomonadales</taxon>
        <taxon>Methylophilaceae</taxon>
        <taxon>Methylobacillus</taxon>
    </lineage>
</organism>
<dbReference type="EMBL" id="JBIWXY010000001">
    <property type="protein sequence ID" value="MFJ5446166.1"/>
    <property type="molecule type" value="Genomic_DNA"/>
</dbReference>
<dbReference type="InterPro" id="IPR044152">
    <property type="entry name" value="YqjM-like"/>
</dbReference>
<proteinExistence type="predicted"/>
<accession>A0ABW8GL81</accession>
<dbReference type="InterPro" id="IPR001155">
    <property type="entry name" value="OxRdtase_FMN_N"/>
</dbReference>
<evidence type="ECO:0000259" key="6">
    <source>
        <dbReference type="Pfam" id="PF00724"/>
    </source>
</evidence>
<dbReference type="Proteomes" id="UP001617669">
    <property type="component" value="Unassembled WGS sequence"/>
</dbReference>
<dbReference type="Gene3D" id="3.20.20.70">
    <property type="entry name" value="Aldolase class I"/>
    <property type="match status" value="1"/>
</dbReference>
<sequence>MANLFSPFQLKDVALKNRIAIPPMCQYMAIDGAANDWHQVHYTSLARGGSGLIIVEATAVAPEGRITPHCLGIWNDTQAEQLRAIAAAIKASGAVPGIQIAHAGRKASANIPWEGDDHIPEGDTRGWQPIAPSALAFGGLLPRTPTAMTIADIQRVQQDFVAAARRALDAGFEWLELHFAHGYLAQSFTSVHSNLRTDEYGGNLENRGRFTRETLAAVRNVWPEHLPLTARFGVLEYDGQDEQTLSESIQLVNDWKQLGLDMLSVSIGFSTPAAQIPWGPAFLAPIAQRVRNETQLPVSSAWGFGAPDLADQAIRHEQLDLAMIGRAHLENPNWTYQAAKELHQENPAWVLPPPYAHWLARYHDPKQR</sequence>
<name>A0ABW8GL81_9PROT</name>
<evidence type="ECO:0000313" key="7">
    <source>
        <dbReference type="EMBL" id="MFJ5446166.1"/>
    </source>
</evidence>
<evidence type="ECO:0000256" key="3">
    <source>
        <dbReference type="ARBA" id="ARBA00022643"/>
    </source>
</evidence>
<reference evidence="7 8" key="1">
    <citation type="submission" date="2024-11" db="EMBL/GenBank/DDBJ databases">
        <authorList>
            <person name="Kaparullina E.N."/>
            <person name="Delegan Y.A."/>
            <person name="Doronina N.V."/>
        </authorList>
    </citation>
    <scope>NUCLEOTIDE SEQUENCE [LARGE SCALE GENOMIC DNA]</scope>
    <source>
        <strain evidence="7 8">7sh_L</strain>
    </source>
</reference>
<protein>
    <submittedName>
        <fullName evidence="7">NADH:flavin oxidoreductase/NADH oxidase</fullName>
    </submittedName>
</protein>
<keyword evidence="3" id="KW-0288">FMN</keyword>
<evidence type="ECO:0000256" key="1">
    <source>
        <dbReference type="ARBA" id="ARBA00001917"/>
    </source>
</evidence>